<sequence>MSSGSENRSSMAQCQLDGTVKELHKQSKVSYTRDFLISLADLDACKKLPCGFDQSILSEFDDAPIWSSQSRHNTDWEMYYDNLSQSSWKYPVHEGILGHCASPRVSGCLVGVSTLGFRDKGYHLLHKSNQPYRPPHPYQAVRHSGRQSIDSYNDKTFSSSECSSQEMAEEERRRRASFELMRNEQQKGIQEKKNKISNKHKENLGMVALLQNSVSDMRMVDKCNESEQYVASASSNNDSINSSPLESCAFIPTSPPDFTSRFIEESLGRKSLTDSSVAEVGDKVGEGITCGKSNPVANMACDSPEERQSEKHNGPSNQLHDTKRTSCRFNQSKGNEFIELYAEDDARDNSLGIPCQDQSTPILENLSSSASTINNNEFSNFVEHFNVRSDQIKSPVICSSEFAHRMVEEVALVSDDILAETGSTVQPKQGLKPNPIIDFDEKSDSTIEISLPDEESLMTFDYSWLLPDEDSLITVDDFRFLSDNLDKADLFGSSSPVHNAEKLSDINVTLGEENSSQLHLDGPNVHCKSNGLTDLETSKHTLHAQQSYSEFHHTPPYRGRPSFHSPDAQTHLNSRRNSKESESYPCNHPPHHFGSTNMLPFLFQHPYGEPRPVNHLLLQQSIPGKLPPHLLNGLPTGVTPHFSINQMAFYGQDLNPMPDLCPTYQQQNFGGLGMPNHYHIDPRLGRDNNHRRRDALLEEELRARQMQLFTGSGPGPGIFGTRVNLGSWYRQ</sequence>
<evidence type="ECO:0000313" key="2">
    <source>
        <dbReference type="EMBL" id="KAF3958967.1"/>
    </source>
</evidence>
<dbReference type="OrthoDB" id="826428at2759"/>
<dbReference type="AlphaFoldDB" id="A0A8J4R722"/>
<gene>
    <name evidence="2" type="ORF">CMV_016178</name>
</gene>
<feature type="region of interest" description="Disordered" evidence="1">
    <location>
        <begin position="551"/>
        <end position="590"/>
    </location>
</feature>
<name>A0A8J4R722_9ROSI</name>
<feature type="compositionally biased region" description="Basic and acidic residues" evidence="1">
    <location>
        <begin position="304"/>
        <end position="313"/>
    </location>
</feature>
<feature type="compositionally biased region" description="Polar residues" evidence="1">
    <location>
        <begin position="146"/>
        <end position="165"/>
    </location>
</feature>
<keyword evidence="3" id="KW-1185">Reference proteome</keyword>
<dbReference type="PANTHER" id="PTHR34802">
    <property type="entry name" value="CHORISMATE SYNTHASE"/>
    <property type="match status" value="1"/>
</dbReference>
<proteinExistence type="predicted"/>
<feature type="region of interest" description="Disordered" evidence="1">
    <location>
        <begin position="285"/>
        <end position="326"/>
    </location>
</feature>
<accession>A0A8J4R722</accession>
<dbReference type="PANTHER" id="PTHR34802:SF1">
    <property type="entry name" value="CHORISMATE SYNTHASE"/>
    <property type="match status" value="1"/>
</dbReference>
<comment type="caution">
    <text evidence="2">The sequence shown here is derived from an EMBL/GenBank/DDBJ whole genome shotgun (WGS) entry which is preliminary data.</text>
</comment>
<evidence type="ECO:0000313" key="3">
    <source>
        <dbReference type="Proteomes" id="UP000737018"/>
    </source>
</evidence>
<dbReference type="EMBL" id="JRKL02002438">
    <property type="protein sequence ID" value="KAF3958967.1"/>
    <property type="molecule type" value="Genomic_DNA"/>
</dbReference>
<organism evidence="2 3">
    <name type="scientific">Castanea mollissima</name>
    <name type="common">Chinese chestnut</name>
    <dbReference type="NCBI Taxonomy" id="60419"/>
    <lineage>
        <taxon>Eukaryota</taxon>
        <taxon>Viridiplantae</taxon>
        <taxon>Streptophyta</taxon>
        <taxon>Embryophyta</taxon>
        <taxon>Tracheophyta</taxon>
        <taxon>Spermatophyta</taxon>
        <taxon>Magnoliopsida</taxon>
        <taxon>eudicotyledons</taxon>
        <taxon>Gunneridae</taxon>
        <taxon>Pentapetalae</taxon>
        <taxon>rosids</taxon>
        <taxon>fabids</taxon>
        <taxon>Fagales</taxon>
        <taxon>Fagaceae</taxon>
        <taxon>Castanea</taxon>
    </lineage>
</organism>
<feature type="region of interest" description="Disordered" evidence="1">
    <location>
        <begin position="139"/>
        <end position="175"/>
    </location>
</feature>
<dbReference type="Proteomes" id="UP000737018">
    <property type="component" value="Unassembled WGS sequence"/>
</dbReference>
<evidence type="ECO:0000256" key="1">
    <source>
        <dbReference type="SAM" id="MobiDB-lite"/>
    </source>
</evidence>
<protein>
    <submittedName>
        <fullName evidence="2">Uncharacterized protein</fullName>
    </submittedName>
</protein>
<reference evidence="2" key="1">
    <citation type="submission" date="2020-03" db="EMBL/GenBank/DDBJ databases">
        <title>Castanea mollissima Vanexum genome sequencing.</title>
        <authorList>
            <person name="Staton M."/>
        </authorList>
    </citation>
    <scope>NUCLEOTIDE SEQUENCE</scope>
    <source>
        <tissue evidence="2">Leaf</tissue>
    </source>
</reference>